<evidence type="ECO:0000259" key="2">
    <source>
        <dbReference type="Pfam" id="PF08398"/>
    </source>
</evidence>
<feature type="compositionally biased region" description="Polar residues" evidence="1">
    <location>
        <begin position="73"/>
        <end position="101"/>
    </location>
</feature>
<feature type="compositionally biased region" description="Polar residues" evidence="1">
    <location>
        <begin position="402"/>
        <end position="416"/>
    </location>
</feature>
<feature type="region of interest" description="Disordered" evidence="1">
    <location>
        <begin position="1"/>
        <end position="41"/>
    </location>
</feature>
<proteinExistence type="predicted"/>
<evidence type="ECO:0000313" key="4">
    <source>
        <dbReference type="Proteomes" id="UP001430953"/>
    </source>
</evidence>
<dbReference type="AlphaFoldDB" id="A0AAW2FYX4"/>
<evidence type="ECO:0000256" key="1">
    <source>
        <dbReference type="SAM" id="MobiDB-lite"/>
    </source>
</evidence>
<dbReference type="Proteomes" id="UP001430953">
    <property type="component" value="Unassembled WGS sequence"/>
</dbReference>
<feature type="region of interest" description="Disordered" evidence="1">
    <location>
        <begin position="73"/>
        <end position="133"/>
    </location>
</feature>
<feature type="compositionally biased region" description="Polar residues" evidence="1">
    <location>
        <begin position="355"/>
        <end position="375"/>
    </location>
</feature>
<accession>A0AAW2FYX4</accession>
<comment type="caution">
    <text evidence="3">The sequence shown here is derived from an EMBL/GenBank/DDBJ whole genome shotgun (WGS) entry which is preliminary data.</text>
</comment>
<name>A0AAW2FYX4_9HYME</name>
<dbReference type="Pfam" id="PF08398">
    <property type="entry name" value="Phospholip_A2_4"/>
    <property type="match status" value="1"/>
</dbReference>
<dbReference type="EMBL" id="JADYXP020000007">
    <property type="protein sequence ID" value="KAL0120452.1"/>
    <property type="molecule type" value="Genomic_DNA"/>
</dbReference>
<feature type="domain" description="Phospholipase A2-like" evidence="2">
    <location>
        <begin position="184"/>
        <end position="254"/>
    </location>
</feature>
<reference evidence="3 4" key="1">
    <citation type="submission" date="2023-03" db="EMBL/GenBank/DDBJ databases">
        <title>High recombination rates correlate with genetic variation in Cardiocondyla obscurior ants.</title>
        <authorList>
            <person name="Errbii M."/>
        </authorList>
    </citation>
    <scope>NUCLEOTIDE SEQUENCE [LARGE SCALE GENOMIC DNA]</scope>
    <source>
        <strain evidence="3">Alpha-2009</strain>
        <tissue evidence="3">Whole body</tissue>
    </source>
</reference>
<feature type="compositionally biased region" description="Polar residues" evidence="1">
    <location>
        <begin position="1"/>
        <end position="25"/>
    </location>
</feature>
<evidence type="ECO:0000313" key="3">
    <source>
        <dbReference type="EMBL" id="KAL0120452.1"/>
    </source>
</evidence>
<gene>
    <name evidence="3" type="ORF">PUN28_008278</name>
</gene>
<feature type="compositionally biased region" description="Polar residues" evidence="1">
    <location>
        <begin position="109"/>
        <end position="130"/>
    </location>
</feature>
<protein>
    <recommendedName>
        <fullName evidence="2">Phospholipase A2-like domain-containing protein</fullName>
    </recommendedName>
</protein>
<keyword evidence="4" id="KW-1185">Reference proteome</keyword>
<dbReference type="GO" id="GO:0005198">
    <property type="term" value="F:structural molecule activity"/>
    <property type="evidence" value="ECO:0007669"/>
    <property type="project" value="InterPro"/>
</dbReference>
<dbReference type="InterPro" id="IPR013607">
    <property type="entry name" value="Phospholipase_A2-like"/>
</dbReference>
<feature type="region of interest" description="Disordered" evidence="1">
    <location>
        <begin position="351"/>
        <end position="416"/>
    </location>
</feature>
<organism evidence="3 4">
    <name type="scientific">Cardiocondyla obscurior</name>
    <dbReference type="NCBI Taxonomy" id="286306"/>
    <lineage>
        <taxon>Eukaryota</taxon>
        <taxon>Metazoa</taxon>
        <taxon>Ecdysozoa</taxon>
        <taxon>Arthropoda</taxon>
        <taxon>Hexapoda</taxon>
        <taxon>Insecta</taxon>
        <taxon>Pterygota</taxon>
        <taxon>Neoptera</taxon>
        <taxon>Endopterygota</taxon>
        <taxon>Hymenoptera</taxon>
        <taxon>Apocrita</taxon>
        <taxon>Aculeata</taxon>
        <taxon>Formicoidea</taxon>
        <taxon>Formicidae</taxon>
        <taxon>Myrmicinae</taxon>
        <taxon>Cardiocondyla</taxon>
    </lineage>
</organism>
<sequence>MSQWPTSATTTNVPPGWTINGQQVPPGTVHTAGAGRTHYEKPRIVENRKLINEESTKLKEYFNKYKYQSQNVGRQAETSFSNPGSSRGTQGTDPSYTNQGIRQRRPVQRQGTSSSSRLPVHGSNNPTGQINIDIGSVSDTVPLLGTAGSTSLGSSGVVSGLASAGGALTLGGITAATVNRVLDKGAVLPGTDYVGPGNKINIDAPRHESDAIAKEHDIAYDRLYKGASASKNSEDERYAQFEKAIRSADKEAIQKFKSHWDREGKWQSLVGQYGLRVKGFLEDLFGHPLYPSFPERNEEQFDIDTIVNQPHPDERRVIDELDESHSNAEDPDKILAQLPDAAESDIQDFDESHFESNSQSLNNQHDNNMASQSGIPMNGPPSKRARTESQMKLTGTAKDQGKNGQPTADSGLINQF</sequence>